<evidence type="ECO:0000313" key="1">
    <source>
        <dbReference type="EMBL" id="KAK0432287.1"/>
    </source>
</evidence>
<dbReference type="AlphaFoldDB" id="A0AA39MFF2"/>
<sequence>MASYITAAAWLAQESLSRGIDTNSSFARSSYQNIPEIHRLLEKCIAVAPHLAPPDSSSLLSPLLVHPDTSASNMLIESPAKPSITCFLDWRPYLHFLPTLTASSSLTLEDAYRLFRKTPTSATRAGIPPAAPQVAIPVSVLPRSATEAHDHPCCCMAISGSRDADGTNDIPGDEELLPRSRFSLDQCARPPSRHSPSHALPVMHIALAYIRQL</sequence>
<comment type="caution">
    <text evidence="1">The sequence shown here is derived from an EMBL/GenBank/DDBJ whole genome shotgun (WGS) entry which is preliminary data.</text>
</comment>
<proteinExistence type="predicted"/>
<dbReference type="EMBL" id="JAUEPT010000097">
    <property type="protein sequence ID" value="KAK0432287.1"/>
    <property type="molecule type" value="Genomic_DNA"/>
</dbReference>
<name>A0AA39MFF2_9AGAR</name>
<evidence type="ECO:0008006" key="3">
    <source>
        <dbReference type="Google" id="ProtNLM"/>
    </source>
</evidence>
<reference evidence="1" key="1">
    <citation type="submission" date="2023-06" db="EMBL/GenBank/DDBJ databases">
        <authorList>
            <consortium name="Lawrence Berkeley National Laboratory"/>
            <person name="Ahrendt S."/>
            <person name="Sahu N."/>
            <person name="Indic B."/>
            <person name="Wong-Bajracharya J."/>
            <person name="Merenyi Z."/>
            <person name="Ke H.-M."/>
            <person name="Monk M."/>
            <person name="Kocsube S."/>
            <person name="Drula E."/>
            <person name="Lipzen A."/>
            <person name="Balint B."/>
            <person name="Henrissat B."/>
            <person name="Andreopoulos B."/>
            <person name="Martin F.M."/>
            <person name="Harder C.B."/>
            <person name="Rigling D."/>
            <person name="Ford K.L."/>
            <person name="Foster G.D."/>
            <person name="Pangilinan J."/>
            <person name="Papanicolaou A."/>
            <person name="Barry K."/>
            <person name="LaButti K."/>
            <person name="Viragh M."/>
            <person name="Koriabine M."/>
            <person name="Yan M."/>
            <person name="Riley R."/>
            <person name="Champramary S."/>
            <person name="Plett K.L."/>
            <person name="Tsai I.J."/>
            <person name="Slot J."/>
            <person name="Sipos G."/>
            <person name="Plett J."/>
            <person name="Nagy L.G."/>
            <person name="Grigoriev I.V."/>
        </authorList>
    </citation>
    <scope>NUCLEOTIDE SEQUENCE</scope>
    <source>
        <strain evidence="1">FPL87.14</strain>
    </source>
</reference>
<gene>
    <name evidence="1" type="ORF">EV421DRAFT_1911104</name>
</gene>
<accession>A0AA39MFF2</accession>
<keyword evidence="2" id="KW-1185">Reference proteome</keyword>
<evidence type="ECO:0000313" key="2">
    <source>
        <dbReference type="Proteomes" id="UP001175226"/>
    </source>
</evidence>
<protein>
    <recommendedName>
        <fullName evidence="3">Aminoglycoside phosphotransferase domain-containing protein</fullName>
    </recommendedName>
</protein>
<organism evidence="1 2">
    <name type="scientific">Armillaria borealis</name>
    <dbReference type="NCBI Taxonomy" id="47425"/>
    <lineage>
        <taxon>Eukaryota</taxon>
        <taxon>Fungi</taxon>
        <taxon>Dikarya</taxon>
        <taxon>Basidiomycota</taxon>
        <taxon>Agaricomycotina</taxon>
        <taxon>Agaricomycetes</taxon>
        <taxon>Agaricomycetidae</taxon>
        <taxon>Agaricales</taxon>
        <taxon>Marasmiineae</taxon>
        <taxon>Physalacriaceae</taxon>
        <taxon>Armillaria</taxon>
    </lineage>
</organism>
<dbReference type="Proteomes" id="UP001175226">
    <property type="component" value="Unassembled WGS sequence"/>
</dbReference>